<gene>
    <name evidence="12" type="ORF">NSCI0253_LOCUS38377</name>
</gene>
<dbReference type="EMBL" id="HBFQ01053967">
    <property type="protein sequence ID" value="CAD8864022.1"/>
    <property type="molecule type" value="Transcribed_RNA"/>
</dbReference>
<evidence type="ECO:0000256" key="7">
    <source>
        <dbReference type="ARBA" id="ARBA00023242"/>
    </source>
</evidence>
<accession>A0A7S1FG57</accession>
<dbReference type="AlphaFoldDB" id="A0A7S1FG57"/>
<dbReference type="GO" id="GO:0046982">
    <property type="term" value="F:protein heterodimerization activity"/>
    <property type="evidence" value="ECO:0007669"/>
    <property type="project" value="InterPro"/>
</dbReference>
<dbReference type="GO" id="GO:0005634">
    <property type="term" value="C:nucleus"/>
    <property type="evidence" value="ECO:0007669"/>
    <property type="project" value="UniProtKB-SubCell"/>
</dbReference>
<feature type="region of interest" description="Disordered" evidence="10">
    <location>
        <begin position="1"/>
        <end position="32"/>
    </location>
</feature>
<evidence type="ECO:0000256" key="10">
    <source>
        <dbReference type="SAM" id="MobiDB-lite"/>
    </source>
</evidence>
<dbReference type="Pfam" id="PF15511">
    <property type="entry name" value="CENP-T_C"/>
    <property type="match status" value="1"/>
</dbReference>
<evidence type="ECO:0000256" key="4">
    <source>
        <dbReference type="ARBA" id="ARBA00011538"/>
    </source>
</evidence>
<evidence type="ECO:0000256" key="8">
    <source>
        <dbReference type="ARBA" id="ARBA00023269"/>
    </source>
</evidence>
<feature type="region of interest" description="Disordered" evidence="10">
    <location>
        <begin position="46"/>
        <end position="89"/>
    </location>
</feature>
<dbReference type="GO" id="GO:0003677">
    <property type="term" value="F:DNA binding"/>
    <property type="evidence" value="ECO:0007669"/>
    <property type="project" value="UniProtKB-KW"/>
</dbReference>
<feature type="compositionally biased region" description="Low complexity" evidence="10">
    <location>
        <begin position="46"/>
        <end position="56"/>
    </location>
</feature>
<comment type="subcellular location">
    <subcellularLocation>
        <location evidence="2">Chromosome</location>
    </subcellularLocation>
    <subcellularLocation>
        <location evidence="1">Nucleus</location>
    </subcellularLocation>
</comment>
<dbReference type="PRINTS" id="PR00623">
    <property type="entry name" value="HISTONEH4"/>
</dbReference>
<comment type="function">
    <text evidence="9">Core component of nucleosome. Nucleosomes wrap and compact DNA into chromatin, limiting DNA accessibility to the cellular machineries which require DNA as a template. Histones thereby play a central role in transcription regulation, DNA repair, DNA replication and chromosomal stability. DNA accessibility is regulated via a complex set of post-translational modifications of histones, also called histone code, and nucleosome remodeling.</text>
</comment>
<reference evidence="12" key="1">
    <citation type="submission" date="2021-01" db="EMBL/GenBank/DDBJ databases">
        <authorList>
            <person name="Corre E."/>
            <person name="Pelletier E."/>
            <person name="Niang G."/>
            <person name="Scheremetjew M."/>
            <person name="Finn R."/>
            <person name="Kale V."/>
            <person name="Holt S."/>
            <person name="Cochrane G."/>
            <person name="Meng A."/>
            <person name="Brown T."/>
            <person name="Cohen L."/>
        </authorList>
    </citation>
    <scope>NUCLEOTIDE SEQUENCE</scope>
</reference>
<keyword evidence="6 9" id="KW-0238">DNA-binding</keyword>
<dbReference type="InterPro" id="IPR035425">
    <property type="entry name" value="CENP-T/H4_C"/>
</dbReference>
<dbReference type="SMART" id="SM00417">
    <property type="entry name" value="H4"/>
    <property type="match status" value="1"/>
</dbReference>
<feature type="compositionally biased region" description="Low complexity" evidence="10">
    <location>
        <begin position="105"/>
        <end position="117"/>
    </location>
</feature>
<evidence type="ECO:0000313" key="12">
    <source>
        <dbReference type="EMBL" id="CAD8864022.1"/>
    </source>
</evidence>
<dbReference type="GO" id="GO:0000786">
    <property type="term" value="C:nucleosome"/>
    <property type="evidence" value="ECO:0007669"/>
    <property type="project" value="UniProtKB-KW"/>
</dbReference>
<evidence type="ECO:0000256" key="2">
    <source>
        <dbReference type="ARBA" id="ARBA00004286"/>
    </source>
</evidence>
<dbReference type="InterPro" id="IPR001951">
    <property type="entry name" value="Histone_H4"/>
</dbReference>
<evidence type="ECO:0000256" key="3">
    <source>
        <dbReference type="ARBA" id="ARBA00006564"/>
    </source>
</evidence>
<comment type="similarity">
    <text evidence="3 9">Belongs to the histone H4 family.</text>
</comment>
<keyword evidence="8 9" id="KW-0544">Nucleosome core</keyword>
<dbReference type="InterPro" id="IPR009072">
    <property type="entry name" value="Histone-fold"/>
</dbReference>
<comment type="subunit">
    <text evidence="4 9">The nucleosome is a histone octamer containing two molecules each of H2A, H2B, H3 and H4 assembled in one H3-H4 heterotetramer and two H2A-H2B heterodimers. The octamer wraps approximately 147 bp of DNA.</text>
</comment>
<sequence length="209" mass="22200">MASRGIAKVPTSTVATRSRVPDLGPEERAMSPAQLKRGLALLAVKAPKTKAASTPAQEAAMRRERTVVPDTRASGKRVHAGSAKVSPSAGRAASKAASASASCGAAGKSASSKSGAQLGKGGGTRSTKVIRDHLKNITKGDLRRIARRAGCERMAAEIYNHTREALRVFLQGVLNDTVVYTDHAKRKTVITNDVLHSLRRRNTIMYGYQ</sequence>
<keyword evidence="7 9" id="KW-0539">Nucleus</keyword>
<evidence type="ECO:0000256" key="6">
    <source>
        <dbReference type="ARBA" id="ARBA00023125"/>
    </source>
</evidence>
<evidence type="ECO:0000259" key="11">
    <source>
        <dbReference type="Pfam" id="PF15511"/>
    </source>
</evidence>
<proteinExistence type="inferred from homology"/>
<feature type="region of interest" description="Disordered" evidence="10">
    <location>
        <begin position="105"/>
        <end position="127"/>
    </location>
</feature>
<evidence type="ECO:0000256" key="1">
    <source>
        <dbReference type="ARBA" id="ARBA00004123"/>
    </source>
</evidence>
<evidence type="ECO:0000256" key="5">
    <source>
        <dbReference type="ARBA" id="ARBA00022454"/>
    </source>
</evidence>
<dbReference type="GO" id="GO:0030527">
    <property type="term" value="F:structural constituent of chromatin"/>
    <property type="evidence" value="ECO:0007669"/>
    <property type="project" value="InterPro"/>
</dbReference>
<name>A0A7S1FG57_NOCSC</name>
<dbReference type="SUPFAM" id="SSF47113">
    <property type="entry name" value="Histone-fold"/>
    <property type="match status" value="1"/>
</dbReference>
<keyword evidence="5 9" id="KW-0158">Chromosome</keyword>
<dbReference type="CDD" id="cd22912">
    <property type="entry name" value="HFD_H4"/>
    <property type="match status" value="1"/>
</dbReference>
<dbReference type="PANTHER" id="PTHR10484">
    <property type="entry name" value="HISTONE H4"/>
    <property type="match status" value="1"/>
</dbReference>
<evidence type="ECO:0000256" key="9">
    <source>
        <dbReference type="RuleBase" id="RU000528"/>
    </source>
</evidence>
<feature type="domain" description="CENP-T/Histone H4 histone fold" evidence="11">
    <location>
        <begin position="145"/>
        <end position="204"/>
    </location>
</feature>
<protein>
    <recommendedName>
        <fullName evidence="9">Histone H4</fullName>
    </recommendedName>
</protein>
<organism evidence="12">
    <name type="scientific">Noctiluca scintillans</name>
    <name type="common">Sea sparkle</name>
    <name type="synonym">Red tide dinoflagellate</name>
    <dbReference type="NCBI Taxonomy" id="2966"/>
    <lineage>
        <taxon>Eukaryota</taxon>
        <taxon>Sar</taxon>
        <taxon>Alveolata</taxon>
        <taxon>Dinophyceae</taxon>
        <taxon>Noctilucales</taxon>
        <taxon>Noctilucaceae</taxon>
        <taxon>Noctiluca</taxon>
    </lineage>
</organism>
<dbReference type="Gene3D" id="1.10.20.10">
    <property type="entry name" value="Histone, subunit A"/>
    <property type="match status" value="1"/>
</dbReference>